<dbReference type="InterPro" id="IPR016032">
    <property type="entry name" value="Sig_transdc_resp-reg_C-effctor"/>
</dbReference>
<dbReference type="EMBL" id="AXCW01000098">
    <property type="protein sequence ID" value="EYR63376.1"/>
    <property type="molecule type" value="Genomic_DNA"/>
</dbReference>
<keyword evidence="1 5" id="KW-0597">Phosphoprotein</keyword>
<evidence type="ECO:0000256" key="3">
    <source>
        <dbReference type="ARBA" id="ARBA00023125"/>
    </source>
</evidence>
<dbReference type="PROSITE" id="PS50110">
    <property type="entry name" value="RESPONSE_REGULATORY"/>
    <property type="match status" value="1"/>
</dbReference>
<comment type="caution">
    <text evidence="9">The sequence shown here is derived from an EMBL/GenBank/DDBJ whole genome shotgun (WGS) entry which is preliminary data.</text>
</comment>
<dbReference type="AlphaFoldDB" id="A0A021VQH0"/>
<dbReference type="PANTHER" id="PTHR43214">
    <property type="entry name" value="TWO-COMPONENT RESPONSE REGULATOR"/>
    <property type="match status" value="1"/>
</dbReference>
<reference evidence="9 10" key="1">
    <citation type="submission" date="2014-01" db="EMBL/GenBank/DDBJ databases">
        <title>Actinotalea ferrariae CF5-4.</title>
        <authorList>
            <person name="Chen F."/>
            <person name="Li Y."/>
            <person name="Wang G."/>
        </authorList>
    </citation>
    <scope>NUCLEOTIDE SEQUENCE [LARGE SCALE GENOMIC DNA]</scope>
    <source>
        <strain evidence="9 10">CF5-4</strain>
    </source>
</reference>
<evidence type="ECO:0000313" key="9">
    <source>
        <dbReference type="EMBL" id="EYR63376.1"/>
    </source>
</evidence>
<dbReference type="GO" id="GO:0003677">
    <property type="term" value="F:DNA binding"/>
    <property type="evidence" value="ECO:0007669"/>
    <property type="project" value="UniProtKB-KW"/>
</dbReference>
<keyword evidence="3" id="KW-0238">DNA-binding</keyword>
<name>A0A021VQH0_9CELL</name>
<dbReference type="InterPro" id="IPR039420">
    <property type="entry name" value="WalR-like"/>
</dbReference>
<dbReference type="Gene3D" id="3.40.50.2300">
    <property type="match status" value="1"/>
</dbReference>
<dbReference type="SMART" id="SM00448">
    <property type="entry name" value="REC"/>
    <property type="match status" value="1"/>
</dbReference>
<dbReference type="RefSeq" id="WP_081802545.1">
    <property type="nucleotide sequence ID" value="NZ_AXCW01000098.1"/>
</dbReference>
<protein>
    <submittedName>
        <fullName evidence="9">Transcriptional regulator</fullName>
    </submittedName>
</protein>
<keyword evidence="10" id="KW-1185">Reference proteome</keyword>
<dbReference type="CDD" id="cd06170">
    <property type="entry name" value="LuxR_C_like"/>
    <property type="match status" value="1"/>
</dbReference>
<evidence type="ECO:0000256" key="6">
    <source>
        <dbReference type="SAM" id="MobiDB-lite"/>
    </source>
</evidence>
<gene>
    <name evidence="9" type="ORF">N866_01070</name>
</gene>
<keyword evidence="2" id="KW-0805">Transcription regulation</keyword>
<dbReference type="InterPro" id="IPR001789">
    <property type="entry name" value="Sig_transdc_resp-reg_receiver"/>
</dbReference>
<feature type="domain" description="Response regulatory" evidence="8">
    <location>
        <begin position="35"/>
        <end position="151"/>
    </location>
</feature>
<dbReference type="CDD" id="cd17535">
    <property type="entry name" value="REC_NarL-like"/>
    <property type="match status" value="1"/>
</dbReference>
<dbReference type="PROSITE" id="PS00622">
    <property type="entry name" value="HTH_LUXR_1"/>
    <property type="match status" value="1"/>
</dbReference>
<evidence type="ECO:0000259" key="8">
    <source>
        <dbReference type="PROSITE" id="PS50110"/>
    </source>
</evidence>
<accession>A0A021VQH0</accession>
<evidence type="ECO:0000256" key="1">
    <source>
        <dbReference type="ARBA" id="ARBA00022553"/>
    </source>
</evidence>
<dbReference type="SMART" id="SM00421">
    <property type="entry name" value="HTH_LUXR"/>
    <property type="match status" value="1"/>
</dbReference>
<dbReference type="SUPFAM" id="SSF46894">
    <property type="entry name" value="C-terminal effector domain of the bipartite response regulators"/>
    <property type="match status" value="1"/>
</dbReference>
<dbReference type="SUPFAM" id="SSF52172">
    <property type="entry name" value="CheY-like"/>
    <property type="match status" value="1"/>
</dbReference>
<dbReference type="PRINTS" id="PR00038">
    <property type="entry name" value="HTHLUXR"/>
</dbReference>
<proteinExistence type="predicted"/>
<dbReference type="Proteomes" id="UP000019753">
    <property type="component" value="Unassembled WGS sequence"/>
</dbReference>
<feature type="domain" description="HTH luxR-type" evidence="7">
    <location>
        <begin position="187"/>
        <end position="252"/>
    </location>
</feature>
<evidence type="ECO:0000256" key="2">
    <source>
        <dbReference type="ARBA" id="ARBA00023015"/>
    </source>
</evidence>
<feature type="compositionally biased region" description="Gly residues" evidence="6">
    <location>
        <begin position="1"/>
        <end position="18"/>
    </location>
</feature>
<keyword evidence="4" id="KW-0804">Transcription</keyword>
<evidence type="ECO:0000256" key="4">
    <source>
        <dbReference type="ARBA" id="ARBA00023163"/>
    </source>
</evidence>
<dbReference type="Pfam" id="PF00196">
    <property type="entry name" value="GerE"/>
    <property type="match status" value="1"/>
</dbReference>
<dbReference type="PROSITE" id="PS50043">
    <property type="entry name" value="HTH_LUXR_2"/>
    <property type="match status" value="1"/>
</dbReference>
<organism evidence="9 10">
    <name type="scientific">Actinotalea ferrariae CF5-4</name>
    <dbReference type="NCBI Taxonomy" id="948458"/>
    <lineage>
        <taxon>Bacteria</taxon>
        <taxon>Bacillati</taxon>
        <taxon>Actinomycetota</taxon>
        <taxon>Actinomycetes</taxon>
        <taxon>Micrococcales</taxon>
        <taxon>Cellulomonadaceae</taxon>
        <taxon>Actinotalea</taxon>
    </lineage>
</organism>
<dbReference type="Pfam" id="PF00072">
    <property type="entry name" value="Response_reg"/>
    <property type="match status" value="1"/>
</dbReference>
<evidence type="ECO:0000256" key="5">
    <source>
        <dbReference type="PROSITE-ProRule" id="PRU00169"/>
    </source>
</evidence>
<evidence type="ECO:0000259" key="7">
    <source>
        <dbReference type="PROSITE" id="PS50043"/>
    </source>
</evidence>
<dbReference type="GO" id="GO:0006355">
    <property type="term" value="P:regulation of DNA-templated transcription"/>
    <property type="evidence" value="ECO:0007669"/>
    <property type="project" value="InterPro"/>
</dbReference>
<feature type="region of interest" description="Disordered" evidence="6">
    <location>
        <begin position="1"/>
        <end position="26"/>
    </location>
</feature>
<dbReference type="OrthoDB" id="9808843at2"/>
<dbReference type="PANTHER" id="PTHR43214:SF24">
    <property type="entry name" value="TRANSCRIPTIONAL REGULATORY PROTEIN NARL-RELATED"/>
    <property type="match status" value="1"/>
</dbReference>
<dbReference type="InterPro" id="IPR058245">
    <property type="entry name" value="NreC/VraR/RcsB-like_REC"/>
</dbReference>
<dbReference type="InterPro" id="IPR000792">
    <property type="entry name" value="Tscrpt_reg_LuxR_C"/>
</dbReference>
<sequence>MTGQGTNGQGANGRGGTGEDAVGHATTAGARPRVRVLLVDDQALLRMGFSLVLDAEDDLEVVGEAGDGRAALTQVAALRPDVVLMDVRMPGMNGIDATERIVADHPGTRVLILTTFDLDEYAFAALRAGASGFLLKDARPAELVAAIRAVASGDAVVSPRVTRRMLEMFADRLPAAPQPGDDGPGGTDPRLAGLTPRELEVLRAVAEGLSNAEVAARFVLSEATVKTHVGRILAKLGVRDRVQAVVLAYETGLVGT</sequence>
<dbReference type="GO" id="GO:0000160">
    <property type="term" value="P:phosphorelay signal transduction system"/>
    <property type="evidence" value="ECO:0007669"/>
    <property type="project" value="InterPro"/>
</dbReference>
<evidence type="ECO:0000313" key="10">
    <source>
        <dbReference type="Proteomes" id="UP000019753"/>
    </source>
</evidence>
<dbReference type="InterPro" id="IPR011006">
    <property type="entry name" value="CheY-like_superfamily"/>
</dbReference>
<feature type="modified residue" description="4-aspartylphosphate" evidence="5">
    <location>
        <position position="86"/>
    </location>
</feature>